<proteinExistence type="predicted"/>
<name>A0A381NIX2_9ZZZZ</name>
<dbReference type="EMBL" id="UINC01000394">
    <property type="protein sequence ID" value="SUZ54556.1"/>
    <property type="molecule type" value="Genomic_DNA"/>
</dbReference>
<evidence type="ECO:0000313" key="1">
    <source>
        <dbReference type="EMBL" id="SUZ54556.1"/>
    </source>
</evidence>
<sequence>MSKFKDPQGMKDAIYNFADDIDRAAEIGKKIVLNKKYNAIHNII</sequence>
<dbReference type="AlphaFoldDB" id="A0A381NIX2"/>
<accession>A0A381NIX2</accession>
<organism evidence="1">
    <name type="scientific">marine metagenome</name>
    <dbReference type="NCBI Taxonomy" id="408172"/>
    <lineage>
        <taxon>unclassified sequences</taxon>
        <taxon>metagenomes</taxon>
        <taxon>ecological metagenomes</taxon>
    </lineage>
</organism>
<protein>
    <submittedName>
        <fullName evidence="1">Uncharacterized protein</fullName>
    </submittedName>
</protein>
<feature type="non-terminal residue" evidence="1">
    <location>
        <position position="44"/>
    </location>
</feature>
<reference evidence="1" key="1">
    <citation type="submission" date="2018-05" db="EMBL/GenBank/DDBJ databases">
        <authorList>
            <person name="Lanie J.A."/>
            <person name="Ng W.-L."/>
            <person name="Kazmierczak K.M."/>
            <person name="Andrzejewski T.M."/>
            <person name="Davidsen T.M."/>
            <person name="Wayne K.J."/>
            <person name="Tettelin H."/>
            <person name="Glass J.I."/>
            <person name="Rusch D."/>
            <person name="Podicherti R."/>
            <person name="Tsui H.-C.T."/>
            <person name="Winkler M.E."/>
        </authorList>
    </citation>
    <scope>NUCLEOTIDE SEQUENCE</scope>
</reference>
<gene>
    <name evidence="1" type="ORF">METZ01_LOCUS7410</name>
</gene>